<dbReference type="Gene3D" id="1.10.1740.10">
    <property type="match status" value="1"/>
</dbReference>
<dbReference type="InterPro" id="IPR013249">
    <property type="entry name" value="RNA_pol_sigma70_r4_t2"/>
</dbReference>
<dbReference type="InterPro" id="IPR013325">
    <property type="entry name" value="RNA_pol_sigma_r2"/>
</dbReference>
<evidence type="ECO:0000256" key="2">
    <source>
        <dbReference type="ARBA" id="ARBA00023015"/>
    </source>
</evidence>
<dbReference type="GO" id="GO:0003677">
    <property type="term" value="F:DNA binding"/>
    <property type="evidence" value="ECO:0007669"/>
    <property type="project" value="UniProtKB-KW"/>
</dbReference>
<evidence type="ECO:0000256" key="4">
    <source>
        <dbReference type="ARBA" id="ARBA00023125"/>
    </source>
</evidence>
<dbReference type="Pfam" id="PF08281">
    <property type="entry name" value="Sigma70_r4_2"/>
    <property type="match status" value="1"/>
</dbReference>
<reference evidence="8 9" key="1">
    <citation type="submission" date="2019-03" db="EMBL/GenBank/DDBJ databases">
        <title>Genomic Encyclopedia of Type Strains, Phase IV (KMG-IV): sequencing the most valuable type-strain genomes for metagenomic binning, comparative biology and taxonomic classification.</title>
        <authorList>
            <person name="Goeker M."/>
        </authorList>
    </citation>
    <scope>NUCLEOTIDE SEQUENCE [LARGE SCALE GENOMIC DNA]</scope>
    <source>
        <strain evidence="8 9">DSM 14836</strain>
    </source>
</reference>
<keyword evidence="9" id="KW-1185">Reference proteome</keyword>
<dbReference type="GO" id="GO:0006352">
    <property type="term" value="P:DNA-templated transcription initiation"/>
    <property type="evidence" value="ECO:0007669"/>
    <property type="project" value="InterPro"/>
</dbReference>
<protein>
    <submittedName>
        <fullName evidence="8">RNA polymerase sigma-70 factor (ECF subfamily)</fullName>
    </submittedName>
</protein>
<feature type="domain" description="RNA polymerase sigma factor 70 region 4 type 2" evidence="7">
    <location>
        <begin position="124"/>
        <end position="170"/>
    </location>
</feature>
<dbReference type="NCBIfam" id="TIGR02937">
    <property type="entry name" value="sigma70-ECF"/>
    <property type="match status" value="1"/>
</dbReference>
<dbReference type="InterPro" id="IPR039425">
    <property type="entry name" value="RNA_pol_sigma-70-like"/>
</dbReference>
<dbReference type="Pfam" id="PF04542">
    <property type="entry name" value="Sigma70_r2"/>
    <property type="match status" value="1"/>
</dbReference>
<dbReference type="AlphaFoldDB" id="A0A4V2SLA6"/>
<dbReference type="RefSeq" id="WP_132795808.1">
    <property type="nucleotide sequence ID" value="NZ_SLXM01000011.1"/>
</dbReference>
<dbReference type="InterPro" id="IPR007627">
    <property type="entry name" value="RNA_pol_sigma70_r2"/>
</dbReference>
<evidence type="ECO:0000256" key="3">
    <source>
        <dbReference type="ARBA" id="ARBA00023082"/>
    </source>
</evidence>
<dbReference type="PANTHER" id="PTHR43133">
    <property type="entry name" value="RNA POLYMERASE ECF-TYPE SIGMA FACTO"/>
    <property type="match status" value="1"/>
</dbReference>
<dbReference type="GO" id="GO:0016987">
    <property type="term" value="F:sigma factor activity"/>
    <property type="evidence" value="ECO:0007669"/>
    <property type="project" value="UniProtKB-KW"/>
</dbReference>
<dbReference type="InterPro" id="IPR014284">
    <property type="entry name" value="RNA_pol_sigma-70_dom"/>
</dbReference>
<dbReference type="OrthoDB" id="1160671at2"/>
<dbReference type="InterPro" id="IPR036388">
    <property type="entry name" value="WH-like_DNA-bd_sf"/>
</dbReference>
<organism evidence="8 9">
    <name type="scientific">Tenacibaculum skagerrakense</name>
    <dbReference type="NCBI Taxonomy" id="186571"/>
    <lineage>
        <taxon>Bacteria</taxon>
        <taxon>Pseudomonadati</taxon>
        <taxon>Bacteroidota</taxon>
        <taxon>Flavobacteriia</taxon>
        <taxon>Flavobacteriales</taxon>
        <taxon>Flavobacteriaceae</taxon>
        <taxon>Tenacibaculum</taxon>
    </lineage>
</organism>
<evidence type="ECO:0000313" key="8">
    <source>
        <dbReference type="EMBL" id="TCP22606.1"/>
    </source>
</evidence>
<dbReference type="Gene3D" id="1.10.10.10">
    <property type="entry name" value="Winged helix-like DNA-binding domain superfamily/Winged helix DNA-binding domain"/>
    <property type="match status" value="1"/>
</dbReference>
<keyword evidence="2" id="KW-0805">Transcription regulation</keyword>
<keyword evidence="4" id="KW-0238">DNA-binding</keyword>
<evidence type="ECO:0000313" key="9">
    <source>
        <dbReference type="Proteomes" id="UP000294564"/>
    </source>
</evidence>
<evidence type="ECO:0000259" key="6">
    <source>
        <dbReference type="Pfam" id="PF04542"/>
    </source>
</evidence>
<comment type="caution">
    <text evidence="8">The sequence shown here is derived from an EMBL/GenBank/DDBJ whole genome shotgun (WGS) entry which is preliminary data.</text>
</comment>
<comment type="similarity">
    <text evidence="1">Belongs to the sigma-70 factor family. ECF subfamily.</text>
</comment>
<dbReference type="SUPFAM" id="SSF88659">
    <property type="entry name" value="Sigma3 and sigma4 domains of RNA polymerase sigma factors"/>
    <property type="match status" value="1"/>
</dbReference>
<keyword evidence="3" id="KW-0731">Sigma factor</keyword>
<evidence type="ECO:0000259" key="7">
    <source>
        <dbReference type="Pfam" id="PF08281"/>
    </source>
</evidence>
<dbReference type="InterPro" id="IPR013324">
    <property type="entry name" value="RNA_pol_sigma_r3/r4-like"/>
</dbReference>
<dbReference type="SUPFAM" id="SSF88946">
    <property type="entry name" value="Sigma2 domain of RNA polymerase sigma factors"/>
    <property type="match status" value="1"/>
</dbReference>
<feature type="domain" description="RNA polymerase sigma-70 region 2" evidence="6">
    <location>
        <begin position="26"/>
        <end position="92"/>
    </location>
</feature>
<proteinExistence type="inferred from homology"/>
<dbReference type="Proteomes" id="UP000294564">
    <property type="component" value="Unassembled WGS sequence"/>
</dbReference>
<dbReference type="EMBL" id="SLXM01000011">
    <property type="protein sequence ID" value="TCP22606.1"/>
    <property type="molecule type" value="Genomic_DNA"/>
</dbReference>
<keyword evidence="5" id="KW-0804">Transcription</keyword>
<gene>
    <name evidence="8" type="ORF">EV195_11134</name>
</gene>
<dbReference type="PANTHER" id="PTHR43133:SF8">
    <property type="entry name" value="RNA POLYMERASE SIGMA FACTOR HI_1459-RELATED"/>
    <property type="match status" value="1"/>
</dbReference>
<accession>A0A4V2SLA6</accession>
<evidence type="ECO:0000256" key="5">
    <source>
        <dbReference type="ARBA" id="ARBA00023163"/>
    </source>
</evidence>
<name>A0A4V2SLA6_9FLAO</name>
<evidence type="ECO:0000256" key="1">
    <source>
        <dbReference type="ARBA" id="ARBA00010641"/>
    </source>
</evidence>
<sequence>MRSTKQLHYKLIQECKKQNTKAQLQLYNNYAQGMLSVANRYVKDIHLAEDVMQDAFIKAFKNIESYKEEVSFGAWLKRIVINQSIDELKKNKLAMISINEEVLNVVEDGNWEVDNGVTSEMVVDAIHKQKEKYRLVLSLYLMEGYDHSEISQILGITEVTSRTHLMRGKKLVKEYLKITNHAEGY</sequence>